<reference evidence="10 11" key="1">
    <citation type="submission" date="2019-05" db="EMBL/GenBank/DDBJ databases">
        <title>Emergence of the Ug99 lineage of the wheat stem rust pathogen through somatic hybridization.</title>
        <authorList>
            <person name="Li F."/>
            <person name="Upadhyaya N.M."/>
            <person name="Sperschneider J."/>
            <person name="Matny O."/>
            <person name="Nguyen-Phuc H."/>
            <person name="Mago R."/>
            <person name="Raley C."/>
            <person name="Miller M.E."/>
            <person name="Silverstein K.A.T."/>
            <person name="Henningsen E."/>
            <person name="Hirsch C.D."/>
            <person name="Visser B."/>
            <person name="Pretorius Z.A."/>
            <person name="Steffenson B.J."/>
            <person name="Schwessinger B."/>
            <person name="Dodds P.N."/>
            <person name="Figueroa M."/>
        </authorList>
    </citation>
    <scope>NUCLEOTIDE SEQUENCE [LARGE SCALE GENOMIC DNA]</scope>
    <source>
        <strain evidence="10 11">Ug99</strain>
    </source>
</reference>
<comment type="similarity">
    <text evidence="3">Belongs to the CNOT2/3/5 family.</text>
</comment>
<sequence length="87" mass="10184">MAQRKLQADIDRVLKLVQQGVTLFEETFDKMTHATNQTSKDKAEADLKTSIKKLQRQRDQIKTWLQSNDIKDKSALMEHRKLIETVE</sequence>
<comment type="subcellular location">
    <subcellularLocation>
        <location evidence="2">Cytoplasm</location>
    </subcellularLocation>
    <subcellularLocation>
        <location evidence="1">Nucleus</location>
    </subcellularLocation>
</comment>
<dbReference type="AlphaFoldDB" id="A0A5B0S532"/>
<evidence type="ECO:0000256" key="5">
    <source>
        <dbReference type="ARBA" id="ARBA00022491"/>
    </source>
</evidence>
<dbReference type="Pfam" id="PF04065">
    <property type="entry name" value="Not3"/>
    <property type="match status" value="1"/>
</dbReference>
<gene>
    <name evidence="10" type="primary">NOT5_1</name>
    <name evidence="10" type="ORF">PGTUg99_020119</name>
</gene>
<name>A0A5B0S532_PUCGR</name>
<keyword evidence="4" id="KW-0963">Cytoplasm</keyword>
<protein>
    <submittedName>
        <fullName evidence="10">Proteinral negative regulator of transcription subunit 5</fullName>
    </submittedName>
</protein>
<feature type="domain" description="CCR4-Not complex component Not N-terminal" evidence="9">
    <location>
        <begin position="3"/>
        <end position="85"/>
    </location>
</feature>
<evidence type="ECO:0000313" key="10">
    <source>
        <dbReference type="EMBL" id="KAA1132898.1"/>
    </source>
</evidence>
<evidence type="ECO:0000256" key="1">
    <source>
        <dbReference type="ARBA" id="ARBA00004123"/>
    </source>
</evidence>
<evidence type="ECO:0000256" key="8">
    <source>
        <dbReference type="ARBA" id="ARBA00023242"/>
    </source>
</evidence>
<keyword evidence="5" id="KW-0678">Repressor</keyword>
<evidence type="ECO:0000256" key="7">
    <source>
        <dbReference type="ARBA" id="ARBA00023163"/>
    </source>
</evidence>
<evidence type="ECO:0000256" key="6">
    <source>
        <dbReference type="ARBA" id="ARBA00023015"/>
    </source>
</evidence>
<evidence type="ECO:0000259" key="9">
    <source>
        <dbReference type="Pfam" id="PF04065"/>
    </source>
</evidence>
<evidence type="ECO:0000256" key="2">
    <source>
        <dbReference type="ARBA" id="ARBA00004496"/>
    </source>
</evidence>
<keyword evidence="6" id="KW-0805">Transcription regulation</keyword>
<dbReference type="Proteomes" id="UP000325313">
    <property type="component" value="Unassembled WGS sequence"/>
</dbReference>
<dbReference type="InterPro" id="IPR007207">
    <property type="entry name" value="Not_N"/>
</dbReference>
<evidence type="ECO:0000256" key="4">
    <source>
        <dbReference type="ARBA" id="ARBA00022490"/>
    </source>
</evidence>
<dbReference type="InterPro" id="IPR040168">
    <property type="entry name" value="Not2/3/5"/>
</dbReference>
<evidence type="ECO:0000256" key="3">
    <source>
        <dbReference type="ARBA" id="ARBA00007682"/>
    </source>
</evidence>
<proteinExistence type="inferred from homology"/>
<evidence type="ECO:0000313" key="11">
    <source>
        <dbReference type="Proteomes" id="UP000325313"/>
    </source>
</evidence>
<comment type="caution">
    <text evidence="10">The sequence shown here is derived from an EMBL/GenBank/DDBJ whole genome shotgun (WGS) entry which is preliminary data.</text>
</comment>
<dbReference type="GO" id="GO:0030015">
    <property type="term" value="C:CCR4-NOT core complex"/>
    <property type="evidence" value="ECO:0007669"/>
    <property type="project" value="InterPro"/>
</dbReference>
<dbReference type="GO" id="GO:0005634">
    <property type="term" value="C:nucleus"/>
    <property type="evidence" value="ECO:0007669"/>
    <property type="project" value="UniProtKB-SubCell"/>
</dbReference>
<dbReference type="EMBL" id="VDEP01000075">
    <property type="protein sequence ID" value="KAA1132898.1"/>
    <property type="molecule type" value="Genomic_DNA"/>
</dbReference>
<dbReference type="PANTHER" id="PTHR23326">
    <property type="entry name" value="CCR4 NOT-RELATED"/>
    <property type="match status" value="1"/>
</dbReference>
<accession>A0A5B0S532</accession>
<organism evidence="10 11">
    <name type="scientific">Puccinia graminis f. sp. tritici</name>
    <dbReference type="NCBI Taxonomy" id="56615"/>
    <lineage>
        <taxon>Eukaryota</taxon>
        <taxon>Fungi</taxon>
        <taxon>Dikarya</taxon>
        <taxon>Basidiomycota</taxon>
        <taxon>Pucciniomycotina</taxon>
        <taxon>Pucciniomycetes</taxon>
        <taxon>Pucciniales</taxon>
        <taxon>Pucciniaceae</taxon>
        <taxon>Puccinia</taxon>
    </lineage>
</organism>
<dbReference type="GO" id="GO:0005737">
    <property type="term" value="C:cytoplasm"/>
    <property type="evidence" value="ECO:0007669"/>
    <property type="project" value="UniProtKB-SubCell"/>
</dbReference>
<dbReference type="GO" id="GO:0006355">
    <property type="term" value="P:regulation of DNA-templated transcription"/>
    <property type="evidence" value="ECO:0007669"/>
    <property type="project" value="InterPro"/>
</dbReference>
<keyword evidence="8" id="KW-0539">Nucleus</keyword>
<keyword evidence="7" id="KW-0804">Transcription</keyword>